<evidence type="ECO:0000256" key="4">
    <source>
        <dbReference type="ARBA" id="ARBA00023136"/>
    </source>
</evidence>
<dbReference type="Gene3D" id="1.20.1250.20">
    <property type="entry name" value="MFS general substrate transporter like domains"/>
    <property type="match status" value="2"/>
</dbReference>
<proteinExistence type="predicted"/>
<dbReference type="EMBL" id="JACGXS010000001">
    <property type="protein sequence ID" value="MBA8680864.1"/>
    <property type="molecule type" value="Genomic_DNA"/>
</dbReference>
<keyword evidence="4 5" id="KW-0472">Membrane</keyword>
<feature type="transmembrane region" description="Helical" evidence="5">
    <location>
        <begin position="48"/>
        <end position="69"/>
    </location>
</feature>
<dbReference type="InterPro" id="IPR051788">
    <property type="entry name" value="MFS_Transporter"/>
</dbReference>
<feature type="transmembrane region" description="Helical" evidence="5">
    <location>
        <begin position="164"/>
        <end position="182"/>
    </location>
</feature>
<organism evidence="7 8">
    <name type="scientific">Stenotrophomonas tumulicola</name>
    <dbReference type="NCBI Taxonomy" id="1685415"/>
    <lineage>
        <taxon>Bacteria</taxon>
        <taxon>Pseudomonadati</taxon>
        <taxon>Pseudomonadota</taxon>
        <taxon>Gammaproteobacteria</taxon>
        <taxon>Lysobacterales</taxon>
        <taxon>Lysobacteraceae</taxon>
        <taxon>Stenotrophomonas</taxon>
    </lineage>
</organism>
<feature type="domain" description="Major facilitator superfamily (MFS) profile" evidence="6">
    <location>
        <begin position="11"/>
        <end position="377"/>
    </location>
</feature>
<reference evidence="7 8" key="1">
    <citation type="submission" date="2020-08" db="EMBL/GenBank/DDBJ databases">
        <title>Stenotrophomonas tumulicola JCM 30961.</title>
        <authorList>
            <person name="Deng Y."/>
        </authorList>
    </citation>
    <scope>NUCLEOTIDE SEQUENCE [LARGE SCALE GENOMIC DNA]</scope>
    <source>
        <strain evidence="7 8">JCM 30961</strain>
    </source>
</reference>
<keyword evidence="2 5" id="KW-0812">Transmembrane</keyword>
<feature type="transmembrane region" description="Helical" evidence="5">
    <location>
        <begin position="294"/>
        <end position="315"/>
    </location>
</feature>
<gene>
    <name evidence="7" type="ORF">H4O11_03490</name>
</gene>
<feature type="transmembrane region" description="Helical" evidence="5">
    <location>
        <begin position="327"/>
        <end position="349"/>
    </location>
</feature>
<keyword evidence="8" id="KW-1185">Reference proteome</keyword>
<evidence type="ECO:0000256" key="3">
    <source>
        <dbReference type="ARBA" id="ARBA00022989"/>
    </source>
</evidence>
<dbReference type="InterPro" id="IPR036259">
    <property type="entry name" value="MFS_trans_sf"/>
</dbReference>
<dbReference type="SUPFAM" id="SSF103473">
    <property type="entry name" value="MFS general substrate transporter"/>
    <property type="match status" value="1"/>
</dbReference>
<feature type="transmembrane region" description="Helical" evidence="5">
    <location>
        <begin position="76"/>
        <end position="95"/>
    </location>
</feature>
<feature type="transmembrane region" description="Helical" evidence="5">
    <location>
        <begin position="101"/>
        <end position="119"/>
    </location>
</feature>
<feature type="transmembrane region" description="Helical" evidence="5">
    <location>
        <begin position="203"/>
        <end position="222"/>
    </location>
</feature>
<evidence type="ECO:0000259" key="6">
    <source>
        <dbReference type="PROSITE" id="PS50850"/>
    </source>
</evidence>
<dbReference type="Proteomes" id="UP000547058">
    <property type="component" value="Unassembled WGS sequence"/>
</dbReference>
<feature type="transmembrane region" description="Helical" evidence="5">
    <location>
        <begin position="355"/>
        <end position="373"/>
    </location>
</feature>
<dbReference type="PANTHER" id="PTHR23514:SF13">
    <property type="entry name" value="INNER MEMBRANE PROTEIN YBJJ"/>
    <property type="match status" value="1"/>
</dbReference>
<dbReference type="GO" id="GO:0022857">
    <property type="term" value="F:transmembrane transporter activity"/>
    <property type="evidence" value="ECO:0007669"/>
    <property type="project" value="InterPro"/>
</dbReference>
<feature type="transmembrane region" description="Helical" evidence="5">
    <location>
        <begin position="17"/>
        <end position="36"/>
    </location>
</feature>
<name>A0A7W3FJW7_9GAMM</name>
<evidence type="ECO:0000256" key="2">
    <source>
        <dbReference type="ARBA" id="ARBA00022692"/>
    </source>
</evidence>
<comment type="caution">
    <text evidence="7">The sequence shown here is derived from an EMBL/GenBank/DDBJ whole genome shotgun (WGS) entry which is preliminary data.</text>
</comment>
<comment type="subcellular location">
    <subcellularLocation>
        <location evidence="1">Membrane</location>
        <topology evidence="1">Multi-pass membrane protein</topology>
    </subcellularLocation>
</comment>
<evidence type="ECO:0000313" key="7">
    <source>
        <dbReference type="EMBL" id="MBA8680864.1"/>
    </source>
</evidence>
<dbReference type="InterPro" id="IPR011701">
    <property type="entry name" value="MFS"/>
</dbReference>
<feature type="transmembrane region" description="Helical" evidence="5">
    <location>
        <begin position="140"/>
        <end position="158"/>
    </location>
</feature>
<evidence type="ECO:0000313" key="8">
    <source>
        <dbReference type="Proteomes" id="UP000547058"/>
    </source>
</evidence>
<feature type="transmembrane region" description="Helical" evidence="5">
    <location>
        <begin position="242"/>
        <end position="258"/>
    </location>
</feature>
<dbReference type="AlphaFoldDB" id="A0A7W3FJW7"/>
<evidence type="ECO:0000256" key="1">
    <source>
        <dbReference type="ARBA" id="ARBA00004141"/>
    </source>
</evidence>
<protein>
    <submittedName>
        <fullName evidence="7">MFS transporter</fullName>
    </submittedName>
</protein>
<feature type="transmembrane region" description="Helical" evidence="5">
    <location>
        <begin position="270"/>
        <end position="288"/>
    </location>
</feature>
<dbReference type="PROSITE" id="PS50850">
    <property type="entry name" value="MFS"/>
    <property type="match status" value="1"/>
</dbReference>
<sequence>MSLSPPVATRQQHATRAAFFLPGFAIAAWAPLVPFAKARIGLDDASLGLALLCLGGGSLLAMPLAGALAARFGCRALMLATLLLACIALPLLTVAPSAITLGLALFMFGAGIGACDCVMNLQAVMVERDAARPMMSGFHAFYSIGGAVGAAAMTALLAMGVAPWMGASLLVAAMLLLVLASAPHWRTDRAADDAPMFAMPRGIVLLIGVLCFVAFLAEGVMLDWSAVFLHEVQGVPAGNAGLGFFVFAVAMTVTRLLGDRVITYLGHHRAILLGAVVGAGGLLLASLADALPLALLGYALIGMGCANIVPALFSLAGRQAAMPESLAIPAVTTLGYAGVLAGPALVGFIAQASSLLLAFVAVAVALLWVGIAARRVRV</sequence>
<dbReference type="CDD" id="cd17393">
    <property type="entry name" value="MFS_MosC_like"/>
    <property type="match status" value="1"/>
</dbReference>
<dbReference type="InterPro" id="IPR020846">
    <property type="entry name" value="MFS_dom"/>
</dbReference>
<evidence type="ECO:0000256" key="5">
    <source>
        <dbReference type="SAM" id="Phobius"/>
    </source>
</evidence>
<dbReference type="GO" id="GO:0016020">
    <property type="term" value="C:membrane"/>
    <property type="evidence" value="ECO:0007669"/>
    <property type="project" value="UniProtKB-SubCell"/>
</dbReference>
<keyword evidence="3 5" id="KW-1133">Transmembrane helix</keyword>
<accession>A0A7W3FJW7</accession>
<dbReference type="Pfam" id="PF07690">
    <property type="entry name" value="MFS_1"/>
    <property type="match status" value="1"/>
</dbReference>
<dbReference type="PANTHER" id="PTHR23514">
    <property type="entry name" value="BYPASS OF STOP CODON PROTEIN 6"/>
    <property type="match status" value="1"/>
</dbReference>